<protein>
    <recommendedName>
        <fullName evidence="5">Oxidoreductase-like domain-containing protein</fullName>
    </recommendedName>
</protein>
<reference evidence="2 4" key="1">
    <citation type="journal article" date="2022" name="bioRxiv">
        <title>Prophages regulate Shewanella fidelis 3313 motility and biofilm formation: implications for gut colonization dynamics in Ciona robusta.</title>
        <authorList>
            <person name="Natarajan O."/>
            <person name="Gibboney S.L."/>
            <person name="Young M.N."/>
            <person name="Lim S.J."/>
            <person name="Pluta N."/>
            <person name="Atkinson C.G."/>
            <person name="Leigh B.A."/>
            <person name="Liberti A."/>
            <person name="Kees E.D."/>
            <person name="Breitbart M."/>
            <person name="Gralnick J.A."/>
            <person name="Dishaw L.J."/>
        </authorList>
    </citation>
    <scope>NUCLEOTIDE SEQUENCE [LARGE SCALE GENOMIC DNA]</scope>
    <source>
        <strain evidence="2 4">JG4066</strain>
    </source>
</reference>
<dbReference type="EMBL" id="JAPMLE010000001">
    <property type="protein sequence ID" value="MDR8524099.1"/>
    <property type="molecule type" value="Genomic_DNA"/>
</dbReference>
<evidence type="ECO:0000313" key="3">
    <source>
        <dbReference type="Proteomes" id="UP001259340"/>
    </source>
</evidence>
<sequence length="114" mass="12570">MEQPIPSVKKPDRVTAMLQIIAQVKDELPLYESDTFACGPEGSCIGCPKKLLELVDGELSYWESAIANGRTPQFDEIRQFGKLCTNVKRGLVRNGVLDKYQQLKAQALTTDVGG</sequence>
<dbReference type="Proteomes" id="UP001259340">
    <property type="component" value="Unassembled WGS sequence"/>
</dbReference>
<name>A0AAW8NLG4_9GAMM</name>
<evidence type="ECO:0000313" key="4">
    <source>
        <dbReference type="Proteomes" id="UP001271263"/>
    </source>
</evidence>
<keyword evidence="4" id="KW-1185">Reference proteome</keyword>
<dbReference type="EMBL" id="JAPMLD010000002">
    <property type="protein sequence ID" value="MDW4823466.1"/>
    <property type="molecule type" value="Genomic_DNA"/>
</dbReference>
<comment type="caution">
    <text evidence="1">The sequence shown here is derived from an EMBL/GenBank/DDBJ whole genome shotgun (WGS) entry which is preliminary data.</text>
</comment>
<dbReference type="RefSeq" id="WP_310654845.1">
    <property type="nucleotide sequence ID" value="NZ_JAPMLA010000001.1"/>
</dbReference>
<evidence type="ECO:0000313" key="2">
    <source>
        <dbReference type="EMBL" id="MDW4823466.1"/>
    </source>
</evidence>
<accession>A0AAW8NLG4</accession>
<evidence type="ECO:0000313" key="1">
    <source>
        <dbReference type="EMBL" id="MDR8524099.1"/>
    </source>
</evidence>
<dbReference type="Proteomes" id="UP001271263">
    <property type="component" value="Unassembled WGS sequence"/>
</dbReference>
<evidence type="ECO:0008006" key="5">
    <source>
        <dbReference type="Google" id="ProtNLM"/>
    </source>
</evidence>
<dbReference type="AlphaFoldDB" id="A0AAW8NLG4"/>
<reference evidence="1" key="2">
    <citation type="submission" date="2022-11" db="EMBL/GenBank/DDBJ databases">
        <title>Prophages regulate Shewanella fidelis motility and biofilm formation: implications for gut colonization dynamics in Ciona robusta.</title>
        <authorList>
            <person name="Natarajan O."/>
            <person name="Gibboney S.L."/>
            <person name="Young M.N."/>
            <person name="Lim S.J."/>
            <person name="Pluta N."/>
            <person name="Atkinson C.G.F."/>
            <person name="Leigh B.A."/>
            <person name="Liberti A."/>
            <person name="Kees E."/>
            <person name="Breitbart M."/>
            <person name="Gralnick J."/>
            <person name="Dishaw L.J."/>
        </authorList>
    </citation>
    <scope>NUCLEOTIDE SEQUENCE</scope>
    <source>
        <strain evidence="1">3313</strain>
    </source>
</reference>
<proteinExistence type="predicted"/>
<gene>
    <name evidence="1" type="ORF">OS133_10560</name>
    <name evidence="2" type="ORF">OS134_05155</name>
</gene>
<organism evidence="1 3">
    <name type="scientific">Shewanella fidelis</name>
    <dbReference type="NCBI Taxonomy" id="173509"/>
    <lineage>
        <taxon>Bacteria</taxon>
        <taxon>Pseudomonadati</taxon>
        <taxon>Pseudomonadota</taxon>
        <taxon>Gammaproteobacteria</taxon>
        <taxon>Alteromonadales</taxon>
        <taxon>Shewanellaceae</taxon>
        <taxon>Shewanella</taxon>
    </lineage>
</organism>